<feature type="non-terminal residue" evidence="1">
    <location>
        <position position="143"/>
    </location>
</feature>
<sequence length="143" mass="15548">EAYKAFPDALPLLRSARAVEDLKVCVLSNATESYEQSVLPALGMAEYIDFCILSKVEGMEKPDKAIFELAAKRAGVELQDVLHVGNSYSKDYCGAIAAGCRALLLRRQSSTSATGDDIQTVRSLSDVWMWLRENRGLGESAGS</sequence>
<dbReference type="SUPFAM" id="SSF56784">
    <property type="entry name" value="HAD-like"/>
    <property type="match status" value="1"/>
</dbReference>
<dbReference type="Pfam" id="PF00702">
    <property type="entry name" value="Hydrolase"/>
    <property type="match status" value="1"/>
</dbReference>
<proteinExistence type="predicted"/>
<reference evidence="1" key="1">
    <citation type="submission" date="2021-02" db="EMBL/GenBank/DDBJ databases">
        <authorList>
            <person name="Dougan E. K."/>
            <person name="Rhodes N."/>
            <person name="Thang M."/>
            <person name="Chan C."/>
        </authorList>
    </citation>
    <scope>NUCLEOTIDE SEQUENCE</scope>
</reference>
<name>A0A812MGR1_SYMPI</name>
<evidence type="ECO:0000313" key="2">
    <source>
        <dbReference type="Proteomes" id="UP000649617"/>
    </source>
</evidence>
<comment type="caution">
    <text evidence="1">The sequence shown here is derived from an EMBL/GenBank/DDBJ whole genome shotgun (WGS) entry which is preliminary data.</text>
</comment>
<dbReference type="Proteomes" id="UP000649617">
    <property type="component" value="Unassembled WGS sequence"/>
</dbReference>
<dbReference type="PANTHER" id="PTHR47105">
    <property type="entry name" value="OS02G0173600 PROTEIN"/>
    <property type="match status" value="1"/>
</dbReference>
<accession>A0A812MGR1</accession>
<dbReference type="PANTHER" id="PTHR47105:SF1">
    <property type="entry name" value="OS06G0665100 PROTEIN"/>
    <property type="match status" value="1"/>
</dbReference>
<protein>
    <submittedName>
        <fullName evidence="1">Hdhd3 protein</fullName>
    </submittedName>
</protein>
<gene>
    <name evidence="1" type="primary">hdhd3</name>
    <name evidence="1" type="ORF">SPIL2461_LOCUS5821</name>
</gene>
<dbReference type="InterPro" id="IPR036412">
    <property type="entry name" value="HAD-like_sf"/>
</dbReference>
<dbReference type="Gene3D" id="3.40.50.1000">
    <property type="entry name" value="HAD superfamily/HAD-like"/>
    <property type="match status" value="1"/>
</dbReference>
<dbReference type="EMBL" id="CAJNIZ010008458">
    <property type="protein sequence ID" value="CAE7267648.1"/>
    <property type="molecule type" value="Genomic_DNA"/>
</dbReference>
<dbReference type="InterPro" id="IPR006439">
    <property type="entry name" value="HAD-SF_hydro_IA"/>
</dbReference>
<keyword evidence="2" id="KW-1185">Reference proteome</keyword>
<dbReference type="InterPro" id="IPR023214">
    <property type="entry name" value="HAD_sf"/>
</dbReference>
<evidence type="ECO:0000313" key="1">
    <source>
        <dbReference type="EMBL" id="CAE7267648.1"/>
    </source>
</evidence>
<organism evidence="1 2">
    <name type="scientific">Symbiodinium pilosum</name>
    <name type="common">Dinoflagellate</name>
    <dbReference type="NCBI Taxonomy" id="2952"/>
    <lineage>
        <taxon>Eukaryota</taxon>
        <taxon>Sar</taxon>
        <taxon>Alveolata</taxon>
        <taxon>Dinophyceae</taxon>
        <taxon>Suessiales</taxon>
        <taxon>Symbiodiniaceae</taxon>
        <taxon>Symbiodinium</taxon>
    </lineage>
</organism>
<dbReference type="AlphaFoldDB" id="A0A812MGR1"/>
<dbReference type="OrthoDB" id="444127at2759"/>
<dbReference type="NCBIfam" id="TIGR01549">
    <property type="entry name" value="HAD-SF-IA-v1"/>
    <property type="match status" value="1"/>
</dbReference>